<dbReference type="InterPro" id="IPR009721">
    <property type="entry name" value="O-acyltransferase_WSD1_C"/>
</dbReference>
<organism evidence="2 3">
    <name type="scientific">Candidatus Magnetoglobus multicellularis str. Araruama</name>
    <dbReference type="NCBI Taxonomy" id="890399"/>
    <lineage>
        <taxon>Bacteria</taxon>
        <taxon>Pseudomonadati</taxon>
        <taxon>Thermodesulfobacteriota</taxon>
        <taxon>Desulfobacteria</taxon>
        <taxon>Desulfobacterales</taxon>
        <taxon>Desulfobacteraceae</taxon>
        <taxon>Candidatus Magnetoglobus</taxon>
    </lineage>
</organism>
<evidence type="ECO:0000313" key="3">
    <source>
        <dbReference type="Proteomes" id="UP000189670"/>
    </source>
</evidence>
<dbReference type="GO" id="GO:0005886">
    <property type="term" value="C:plasma membrane"/>
    <property type="evidence" value="ECO:0007669"/>
    <property type="project" value="TreeGrafter"/>
</dbReference>
<accession>A0A1V1NYA1</accession>
<dbReference type="InterPro" id="IPR045034">
    <property type="entry name" value="O-acyltransferase_WSD1-like"/>
</dbReference>
<dbReference type="Proteomes" id="UP000189670">
    <property type="component" value="Unassembled WGS sequence"/>
</dbReference>
<sequence length="166" mass="18002">MVAGVAGALRRYLQDNNTPIKDLNLKVSMPVNVRDKGIVPKPGNEFGVVSLSLPIHIEDPILRIKEVKRRNDKIKASCEASMSYQLLKSMGAFPSDIGKKTINYFANKGTAVFSNVPGPQKSMSFAGQEISNMMFWVPRSGNTGMGISILSYAGKVILGLVTDEGL</sequence>
<name>A0A1V1NYA1_9BACT</name>
<proteinExistence type="predicted"/>
<comment type="caution">
    <text evidence="2">The sequence shown here is derived from an EMBL/GenBank/DDBJ whole genome shotgun (WGS) entry which is preliminary data.</text>
</comment>
<dbReference type="Pfam" id="PF06974">
    <property type="entry name" value="WS_DGAT_C"/>
    <property type="match status" value="1"/>
</dbReference>
<feature type="domain" description="O-acyltransferase WSD1 C-terminal" evidence="1">
    <location>
        <begin position="43"/>
        <end position="165"/>
    </location>
</feature>
<dbReference type="GO" id="GO:0019432">
    <property type="term" value="P:triglyceride biosynthetic process"/>
    <property type="evidence" value="ECO:0007669"/>
    <property type="project" value="TreeGrafter"/>
</dbReference>
<dbReference type="PANTHER" id="PTHR31650:SF1">
    <property type="entry name" value="WAX ESTER SYNTHASE_DIACYLGLYCEROL ACYLTRANSFERASE 4-RELATED"/>
    <property type="match status" value="1"/>
</dbReference>
<dbReference type="EMBL" id="ATBP01001362">
    <property type="protein sequence ID" value="ETR67476.1"/>
    <property type="molecule type" value="Genomic_DNA"/>
</dbReference>
<evidence type="ECO:0000313" key="2">
    <source>
        <dbReference type="EMBL" id="ETR67476.1"/>
    </source>
</evidence>
<dbReference type="AlphaFoldDB" id="A0A1V1NYA1"/>
<reference evidence="3" key="1">
    <citation type="submission" date="2012-11" db="EMBL/GenBank/DDBJ databases">
        <authorList>
            <person name="Lucero-Rivera Y.E."/>
            <person name="Tovar-Ramirez D."/>
        </authorList>
    </citation>
    <scope>NUCLEOTIDE SEQUENCE [LARGE SCALE GENOMIC DNA]</scope>
    <source>
        <strain evidence="3">Araruama</strain>
    </source>
</reference>
<gene>
    <name evidence="2" type="ORF">OMM_11555</name>
</gene>
<dbReference type="GO" id="GO:0008374">
    <property type="term" value="F:O-acyltransferase activity"/>
    <property type="evidence" value="ECO:0007669"/>
    <property type="project" value="InterPro"/>
</dbReference>
<protein>
    <recommendedName>
        <fullName evidence="1">O-acyltransferase WSD1 C-terminal domain-containing protein</fullName>
    </recommendedName>
</protein>
<dbReference type="PANTHER" id="PTHR31650">
    <property type="entry name" value="O-ACYLTRANSFERASE (WSD1-LIKE) FAMILY PROTEIN"/>
    <property type="match status" value="1"/>
</dbReference>
<feature type="non-terminal residue" evidence="2">
    <location>
        <position position="166"/>
    </location>
</feature>
<evidence type="ECO:0000259" key="1">
    <source>
        <dbReference type="Pfam" id="PF06974"/>
    </source>
</evidence>